<dbReference type="PANTHER" id="PTHR33055:SF3">
    <property type="entry name" value="PUTATIVE TRANSPOSASE FOR IS117-RELATED"/>
    <property type="match status" value="1"/>
</dbReference>
<evidence type="ECO:0000256" key="1">
    <source>
        <dbReference type="SAM" id="Coils"/>
    </source>
</evidence>
<sequence length="366" mass="42478">MRTKKSYYIGLDVHKDSIWMAVMVDEKETPIESKQLSNNYLKVVKAMAPYQEKGKVQVAYEAGCLGYGLQRHLTEFGFDCRVIPPTRVVRPGADKRVKTDKRDAALIANMLKRREGESINIPTRADEAGRDLLRCRSDFKDDLKRAKQRLLNFLLRHEMRYESGRYWTKKHRKWMAGLKFGMALDRMTFEYYLNYIENMEERIARVDEEIRREAENERNAEKTRMLRAFRGIDYVTALSFICEVGDFRRFAKAESFMSYLGLVPSEYSSGKKTQRGPITKTGSSHLRKLLVESAWHYTRAVRESKRLAARREGTSERVIAYADKAMSRLHGKYYKMVARGKEQNVALTGVARELAGFIWGVMNMAA</sequence>
<feature type="domain" description="Transposase IS110-like N-terminal" evidence="2">
    <location>
        <begin position="9"/>
        <end position="155"/>
    </location>
</feature>
<dbReference type="GO" id="GO:0006313">
    <property type="term" value="P:DNA transposition"/>
    <property type="evidence" value="ECO:0007669"/>
    <property type="project" value="InterPro"/>
</dbReference>
<dbReference type="Pfam" id="PF02371">
    <property type="entry name" value="Transposase_20"/>
    <property type="match status" value="1"/>
</dbReference>
<protein>
    <submittedName>
        <fullName evidence="4">Mobile element protein</fullName>
    </submittedName>
</protein>
<accession>A0A806JZX8</accession>
<evidence type="ECO:0000259" key="3">
    <source>
        <dbReference type="Pfam" id="PF02371"/>
    </source>
</evidence>
<dbReference type="PANTHER" id="PTHR33055">
    <property type="entry name" value="TRANSPOSASE FOR INSERTION SEQUENCE ELEMENT IS1111A"/>
    <property type="match status" value="1"/>
</dbReference>
<reference evidence="4" key="1">
    <citation type="submission" date="2012-03" db="EMBL/GenBank/DDBJ databases">
        <title>Functional metagenomics reveals considerable lignocellulase gene clusters in the gut microbiome of a wood-feeding higher termite.</title>
        <authorList>
            <person name="Liu N."/>
        </authorList>
    </citation>
    <scope>NUCLEOTIDE SEQUENCE</scope>
</reference>
<evidence type="ECO:0000313" key="4">
    <source>
        <dbReference type="EMBL" id="AGS52453.1"/>
    </source>
</evidence>
<keyword evidence="1" id="KW-0175">Coiled coil</keyword>
<dbReference type="GO" id="GO:0003677">
    <property type="term" value="F:DNA binding"/>
    <property type="evidence" value="ECO:0007669"/>
    <property type="project" value="InterPro"/>
</dbReference>
<organism evidence="4">
    <name type="scientific">uncultured bacterium contig00101</name>
    <dbReference type="NCBI Taxonomy" id="1181568"/>
    <lineage>
        <taxon>Bacteria</taxon>
        <taxon>environmental samples</taxon>
    </lineage>
</organism>
<dbReference type="AlphaFoldDB" id="A0A806JZX8"/>
<feature type="coiled-coil region" evidence="1">
    <location>
        <begin position="196"/>
        <end position="223"/>
    </location>
</feature>
<dbReference type="InterPro" id="IPR047650">
    <property type="entry name" value="Transpos_IS110"/>
</dbReference>
<name>A0A806JZX8_9BACT</name>
<dbReference type="GO" id="GO:0004803">
    <property type="term" value="F:transposase activity"/>
    <property type="evidence" value="ECO:0007669"/>
    <property type="project" value="InterPro"/>
</dbReference>
<evidence type="ECO:0000259" key="2">
    <source>
        <dbReference type="Pfam" id="PF01548"/>
    </source>
</evidence>
<dbReference type="InterPro" id="IPR002525">
    <property type="entry name" value="Transp_IS110-like_N"/>
</dbReference>
<dbReference type="NCBIfam" id="NF033542">
    <property type="entry name" value="transpos_IS110"/>
    <property type="match status" value="1"/>
</dbReference>
<dbReference type="InterPro" id="IPR003346">
    <property type="entry name" value="Transposase_20"/>
</dbReference>
<dbReference type="Pfam" id="PF01548">
    <property type="entry name" value="DEDD_Tnp_IS110"/>
    <property type="match status" value="1"/>
</dbReference>
<proteinExistence type="predicted"/>
<dbReference type="EMBL" id="JQ844194">
    <property type="protein sequence ID" value="AGS52453.1"/>
    <property type="molecule type" value="Genomic_DNA"/>
</dbReference>
<feature type="domain" description="Transposase IS116/IS110/IS902 C-terminal" evidence="3">
    <location>
        <begin position="225"/>
        <end position="304"/>
    </location>
</feature>